<reference evidence="2 3" key="1">
    <citation type="submission" date="2014-04" db="EMBL/GenBank/DDBJ databases">
        <authorList>
            <consortium name="DOE Joint Genome Institute"/>
            <person name="Kuo A."/>
            <person name="Tarkka M."/>
            <person name="Buscot F."/>
            <person name="Kohler A."/>
            <person name="Nagy L.G."/>
            <person name="Floudas D."/>
            <person name="Copeland A."/>
            <person name="Barry K.W."/>
            <person name="Cichocki N."/>
            <person name="Veneault-Fourrey C."/>
            <person name="LaButti K."/>
            <person name="Lindquist E.A."/>
            <person name="Lipzen A."/>
            <person name="Lundell T."/>
            <person name="Morin E."/>
            <person name="Murat C."/>
            <person name="Sun H."/>
            <person name="Tunlid A."/>
            <person name="Henrissat B."/>
            <person name="Grigoriev I.V."/>
            <person name="Hibbett D.S."/>
            <person name="Martin F."/>
            <person name="Nordberg H.P."/>
            <person name="Cantor M.N."/>
            <person name="Hua S.X."/>
        </authorList>
    </citation>
    <scope>NUCLEOTIDE SEQUENCE [LARGE SCALE GENOMIC DNA]</scope>
    <source>
        <strain evidence="2 3">F 1598</strain>
    </source>
</reference>
<evidence type="ECO:0000313" key="3">
    <source>
        <dbReference type="Proteomes" id="UP000054166"/>
    </source>
</evidence>
<reference evidence="3" key="2">
    <citation type="submission" date="2015-01" db="EMBL/GenBank/DDBJ databases">
        <title>Evolutionary Origins and Diversification of the Mycorrhizal Mutualists.</title>
        <authorList>
            <consortium name="DOE Joint Genome Institute"/>
            <consortium name="Mycorrhizal Genomics Consortium"/>
            <person name="Kohler A."/>
            <person name="Kuo A."/>
            <person name="Nagy L.G."/>
            <person name="Floudas D."/>
            <person name="Copeland A."/>
            <person name="Barry K.W."/>
            <person name="Cichocki N."/>
            <person name="Veneault-Fourrey C."/>
            <person name="LaButti K."/>
            <person name="Lindquist E.A."/>
            <person name="Lipzen A."/>
            <person name="Lundell T."/>
            <person name="Morin E."/>
            <person name="Murat C."/>
            <person name="Riley R."/>
            <person name="Ohm R."/>
            <person name="Sun H."/>
            <person name="Tunlid A."/>
            <person name="Henrissat B."/>
            <person name="Grigoriev I.V."/>
            <person name="Hibbett D.S."/>
            <person name="Martin F."/>
        </authorList>
    </citation>
    <scope>NUCLEOTIDE SEQUENCE [LARGE SCALE GENOMIC DNA]</scope>
    <source>
        <strain evidence="3">F 1598</strain>
    </source>
</reference>
<name>A0A0C3FY84_PILCF</name>
<dbReference type="Proteomes" id="UP000054166">
    <property type="component" value="Unassembled WGS sequence"/>
</dbReference>
<proteinExistence type="predicted"/>
<organism evidence="2 3">
    <name type="scientific">Piloderma croceum (strain F 1598)</name>
    <dbReference type="NCBI Taxonomy" id="765440"/>
    <lineage>
        <taxon>Eukaryota</taxon>
        <taxon>Fungi</taxon>
        <taxon>Dikarya</taxon>
        <taxon>Basidiomycota</taxon>
        <taxon>Agaricomycotina</taxon>
        <taxon>Agaricomycetes</taxon>
        <taxon>Agaricomycetidae</taxon>
        <taxon>Atheliales</taxon>
        <taxon>Atheliaceae</taxon>
        <taxon>Piloderma</taxon>
    </lineage>
</organism>
<feature type="compositionally biased region" description="Basic and acidic residues" evidence="1">
    <location>
        <begin position="130"/>
        <end position="147"/>
    </location>
</feature>
<dbReference type="InParanoid" id="A0A0C3FY84"/>
<protein>
    <submittedName>
        <fullName evidence="2">Uncharacterized protein</fullName>
    </submittedName>
</protein>
<dbReference type="EMBL" id="KN832991">
    <property type="protein sequence ID" value="KIM83171.1"/>
    <property type="molecule type" value="Genomic_DNA"/>
</dbReference>
<sequence>MVSAVKDEALPTTLEPNVSQMNIAQPSGVQGDNAQSSTTQTSIVSTDTITVTVTLPRFVIDSGQEVNITVTPKSQRVAEPRTNMRETLTPPNSPRHRVPRFNLPGLATVTNNHSEVGDDPFIDNFTHDGSRGSLHVREGGRDIRSDSDSATGVTHAASDDDSPMPVYPLPRGRDNATQHINQPRRNGMRYYVITKGRKLGVFYDSWNRIQPLALLGQGGVCTKQDSFTEAKRIWDLTKSNDKQVLD</sequence>
<gene>
    <name evidence="2" type="ORF">PILCRDRAFT_7139</name>
</gene>
<feature type="region of interest" description="Disordered" evidence="1">
    <location>
        <begin position="1"/>
        <end position="41"/>
    </location>
</feature>
<accession>A0A0C3FY84</accession>
<dbReference type="AlphaFoldDB" id="A0A0C3FY84"/>
<keyword evidence="3" id="KW-1185">Reference proteome</keyword>
<dbReference type="HOGENOM" id="CLU_1129442_0_0_1"/>
<dbReference type="OrthoDB" id="10665778at2759"/>
<evidence type="ECO:0000313" key="2">
    <source>
        <dbReference type="EMBL" id="KIM83171.1"/>
    </source>
</evidence>
<feature type="region of interest" description="Disordered" evidence="1">
    <location>
        <begin position="130"/>
        <end position="166"/>
    </location>
</feature>
<feature type="compositionally biased region" description="Polar residues" evidence="1">
    <location>
        <begin position="14"/>
        <end position="34"/>
    </location>
</feature>
<evidence type="ECO:0000256" key="1">
    <source>
        <dbReference type="SAM" id="MobiDB-lite"/>
    </source>
</evidence>